<protein>
    <submittedName>
        <fullName evidence="2">Uncharacterized protein</fullName>
    </submittedName>
</protein>
<sequence>MSNETSKSTDKISNIPVEEPEIDLSVPAEEPEINLAETDNTPVPEASNNNARKSGFETLVGSMTNLGHALGDRVNVIDKQYKIADTFNSTVQGIDQRFKVNEKAQASVSAVGNTAKNVDERFKIVDKVVEFDKRLRVSERTMNVVNVTGQKLGEIEEKTQVVDKTSNIVAKGTDWVTDKVKRKSKVPEDEDDEGW</sequence>
<accession>A0A7S2L8Q4</accession>
<dbReference type="EMBL" id="HBGY01025283">
    <property type="protein sequence ID" value="CAD9597730.1"/>
    <property type="molecule type" value="Transcribed_RNA"/>
</dbReference>
<feature type="compositionally biased region" description="Polar residues" evidence="1">
    <location>
        <begin position="37"/>
        <end position="52"/>
    </location>
</feature>
<evidence type="ECO:0000313" key="2">
    <source>
        <dbReference type="EMBL" id="CAD9597730.1"/>
    </source>
</evidence>
<name>A0A7S2L8Q4_9STRA</name>
<dbReference type="AlphaFoldDB" id="A0A7S2L8Q4"/>
<feature type="region of interest" description="Disordered" evidence="1">
    <location>
        <begin position="1"/>
        <end position="52"/>
    </location>
</feature>
<evidence type="ECO:0000256" key="1">
    <source>
        <dbReference type="SAM" id="MobiDB-lite"/>
    </source>
</evidence>
<organism evidence="2">
    <name type="scientific">Leptocylindrus danicus</name>
    <dbReference type="NCBI Taxonomy" id="163516"/>
    <lineage>
        <taxon>Eukaryota</taxon>
        <taxon>Sar</taxon>
        <taxon>Stramenopiles</taxon>
        <taxon>Ochrophyta</taxon>
        <taxon>Bacillariophyta</taxon>
        <taxon>Coscinodiscophyceae</taxon>
        <taxon>Chaetocerotophycidae</taxon>
        <taxon>Leptocylindrales</taxon>
        <taxon>Leptocylindraceae</taxon>
        <taxon>Leptocylindrus</taxon>
    </lineage>
</organism>
<reference evidence="2" key="1">
    <citation type="submission" date="2021-01" db="EMBL/GenBank/DDBJ databases">
        <authorList>
            <person name="Corre E."/>
            <person name="Pelletier E."/>
            <person name="Niang G."/>
            <person name="Scheremetjew M."/>
            <person name="Finn R."/>
            <person name="Kale V."/>
            <person name="Holt S."/>
            <person name="Cochrane G."/>
            <person name="Meng A."/>
            <person name="Brown T."/>
            <person name="Cohen L."/>
        </authorList>
    </citation>
    <scope>NUCLEOTIDE SEQUENCE</scope>
    <source>
        <strain evidence="2">B650</strain>
    </source>
</reference>
<gene>
    <name evidence="2" type="ORF">LDAN0321_LOCUS15595</name>
</gene>
<proteinExistence type="predicted"/>